<dbReference type="EMBL" id="CP013695">
    <property type="protein sequence ID" value="ALU32650.1"/>
    <property type="molecule type" value="Genomic_DNA"/>
</dbReference>
<name>A0A0U3FHF0_9CREN</name>
<sequence length="156" mass="17862">MKSPEKYHMSKKLVIASWGDPSAWKSVTYIDGEDSSQNPRKIASISSLRLLAEKFSDIQKFYVLVQDSIVFTTLKRINDECKECGQKINAYITAERGEAVWLNEPISTYEELVKKVKDYTSCILDRLGIRNHEVFILPSNLRTSINVQPSPHFTSF</sequence>
<dbReference type="Gene3D" id="3.40.50.10640">
    <property type="entry name" value="SSO1389-like"/>
    <property type="match status" value="1"/>
</dbReference>
<organism evidence="2 3">
    <name type="scientific">Sulfolobus acidocaldarius</name>
    <dbReference type="NCBI Taxonomy" id="2285"/>
    <lineage>
        <taxon>Archaea</taxon>
        <taxon>Thermoproteota</taxon>
        <taxon>Thermoprotei</taxon>
        <taxon>Sulfolobales</taxon>
        <taxon>Sulfolobaceae</taxon>
        <taxon>Sulfolobus</taxon>
    </lineage>
</organism>
<dbReference type="PANTHER" id="PTHR37169:SF1">
    <property type="entry name" value="CRISPR SYSTEM ENDORIBONUCLEASE CSX1"/>
    <property type="match status" value="1"/>
</dbReference>
<reference evidence="2 3" key="1">
    <citation type="submission" date="2015-12" db="EMBL/GenBank/DDBJ databases">
        <title>A stable core within a dynamic pangenome in Sulfolobus acidocaldarius.</title>
        <authorList>
            <person name="Anderson R."/>
            <person name="Kouris A."/>
            <person name="Seward C."/>
            <person name="Campbell K."/>
            <person name="Whitaker R."/>
        </authorList>
    </citation>
    <scope>NUCLEOTIDE SEQUENCE [LARGE SCALE GENOMIC DNA]</scope>
    <source>
        <strain evidence="2 3">NG05B_CO5_07</strain>
    </source>
</reference>
<feature type="domain" description="CRISPR system endoribonuclease Csx1 CARF" evidence="1">
    <location>
        <begin position="13"/>
        <end position="139"/>
    </location>
</feature>
<dbReference type="Pfam" id="PF22230">
    <property type="entry name" value="Csx1_CARF"/>
    <property type="match status" value="1"/>
</dbReference>
<accession>A0A0U3FHF0</accession>
<proteinExistence type="predicted"/>
<protein>
    <recommendedName>
        <fullName evidence="1">CRISPR system endoribonuclease Csx1 CARF domain-containing protein</fullName>
    </recommendedName>
</protein>
<evidence type="ECO:0000313" key="2">
    <source>
        <dbReference type="EMBL" id="ALU32650.1"/>
    </source>
</evidence>
<evidence type="ECO:0000313" key="3">
    <source>
        <dbReference type="Proteomes" id="UP000060043"/>
    </source>
</evidence>
<dbReference type="InterPro" id="IPR052875">
    <property type="entry name" value="CRISPR_assoc_ribonuclease"/>
</dbReference>
<dbReference type="AlphaFoldDB" id="A0A0U3FHF0"/>
<dbReference type="Proteomes" id="UP000060043">
    <property type="component" value="Chromosome"/>
</dbReference>
<dbReference type="PANTHER" id="PTHR37169">
    <property type="entry name" value="CRISPR SYSTEM ENDORIBONUCLEASE CSX1-RELATED"/>
    <property type="match status" value="1"/>
</dbReference>
<evidence type="ECO:0000259" key="1">
    <source>
        <dbReference type="Pfam" id="PF22230"/>
    </source>
</evidence>
<gene>
    <name evidence="2" type="ORF">ATZ20_11155</name>
</gene>
<dbReference type="SUPFAM" id="SSF160980">
    <property type="entry name" value="SSO1389-like"/>
    <property type="match status" value="1"/>
</dbReference>
<dbReference type="OrthoDB" id="44235at2157"/>
<dbReference type="InterPro" id="IPR053857">
    <property type="entry name" value="Csx1_CARF"/>
</dbReference>